<dbReference type="Pfam" id="PF00211">
    <property type="entry name" value="Guanylate_cyc"/>
    <property type="match status" value="1"/>
</dbReference>
<keyword evidence="1" id="KW-1133">Transmembrane helix</keyword>
<dbReference type="PANTHER" id="PTHR43081:SF19">
    <property type="entry name" value="PH-SENSITIVE ADENYLATE CYCLASE RV1264"/>
    <property type="match status" value="1"/>
</dbReference>
<dbReference type="GO" id="GO:0035556">
    <property type="term" value="P:intracellular signal transduction"/>
    <property type="evidence" value="ECO:0007669"/>
    <property type="project" value="InterPro"/>
</dbReference>
<keyword evidence="1" id="KW-0812">Transmembrane</keyword>
<dbReference type="InterPro" id="IPR001054">
    <property type="entry name" value="A/G_cyclase"/>
</dbReference>
<dbReference type="InterPro" id="IPR050697">
    <property type="entry name" value="Adenylyl/Guanylyl_Cyclase_3/4"/>
</dbReference>
<evidence type="ECO:0000259" key="2">
    <source>
        <dbReference type="PROSITE" id="PS50125"/>
    </source>
</evidence>
<protein>
    <recommendedName>
        <fullName evidence="2">Guanylate cyclase domain-containing protein</fullName>
    </recommendedName>
</protein>
<name>A0A381X4X5_9ZZZZ</name>
<dbReference type="AlphaFoldDB" id="A0A381X4X5"/>
<proteinExistence type="predicted"/>
<accession>A0A381X4X5</accession>
<dbReference type="SUPFAM" id="SSF52964">
    <property type="entry name" value="TolB, N-terminal domain"/>
    <property type="match status" value="1"/>
</dbReference>
<dbReference type="InterPro" id="IPR029787">
    <property type="entry name" value="Nucleotide_cyclase"/>
</dbReference>
<dbReference type="PROSITE" id="PS50125">
    <property type="entry name" value="GUANYLATE_CYCLASE_2"/>
    <property type="match status" value="1"/>
</dbReference>
<dbReference type="EMBL" id="UINC01013848">
    <property type="protein sequence ID" value="SVA59531.1"/>
    <property type="molecule type" value="Genomic_DNA"/>
</dbReference>
<evidence type="ECO:0000256" key="1">
    <source>
        <dbReference type="SAM" id="Phobius"/>
    </source>
</evidence>
<evidence type="ECO:0000313" key="3">
    <source>
        <dbReference type="EMBL" id="SVA59531.1"/>
    </source>
</evidence>
<feature type="transmembrane region" description="Helical" evidence="1">
    <location>
        <begin position="196"/>
        <end position="217"/>
    </location>
</feature>
<reference evidence="3" key="1">
    <citation type="submission" date="2018-05" db="EMBL/GenBank/DDBJ databases">
        <authorList>
            <person name="Lanie J.A."/>
            <person name="Ng W.-L."/>
            <person name="Kazmierczak K.M."/>
            <person name="Andrzejewski T.M."/>
            <person name="Davidsen T.M."/>
            <person name="Wayne K.J."/>
            <person name="Tettelin H."/>
            <person name="Glass J.I."/>
            <person name="Rusch D."/>
            <person name="Podicherti R."/>
            <person name="Tsui H.-C.T."/>
            <person name="Winkler M.E."/>
        </authorList>
    </citation>
    <scope>NUCLEOTIDE SEQUENCE</scope>
</reference>
<keyword evidence="1" id="KW-0472">Membrane</keyword>
<dbReference type="GO" id="GO:0006171">
    <property type="term" value="P:cAMP biosynthetic process"/>
    <property type="evidence" value="ECO:0007669"/>
    <property type="project" value="TreeGrafter"/>
</dbReference>
<dbReference type="SUPFAM" id="SSF55073">
    <property type="entry name" value="Nucleotide cyclase"/>
    <property type="match status" value="1"/>
</dbReference>
<organism evidence="3">
    <name type="scientific">marine metagenome</name>
    <dbReference type="NCBI Taxonomy" id="408172"/>
    <lineage>
        <taxon>unclassified sequences</taxon>
        <taxon>metagenomes</taxon>
        <taxon>ecological metagenomes</taxon>
    </lineage>
</organism>
<sequence>MATQSVDRKLTAIMFTDIVGFTSLMRADEKKALNLLYYNRQLLDPLIKKYNGEILKEMGDGTLNSFSSAIEAVRCALEIQETLEEVPALNLRIGVHIGDVIDTGEDIFGDGVNIASRIQNLADSGGICISQAVNDSIQSQSDIRAISIGMRELKGIEGKQEIFSLMVKDAPILTENEVGVLKGRRKEGDKFNARPFLSWIAGTIISILVLFQVVNLFTKTQTTVSSNSIAVFPFDNMRNDTEYDWLTDSFSESLTFKISSSKTLKVIDRLTILNTLKQYDPEKAGFMEVASLVGKKINANLVLTGSFTTLGDEIQITTMLIDLQSGEVTPIVKERYKIDDLLTLLEDISLKVFEKLETL</sequence>
<dbReference type="SMART" id="SM00044">
    <property type="entry name" value="CYCc"/>
    <property type="match status" value="1"/>
</dbReference>
<feature type="domain" description="Guanylate cyclase" evidence="2">
    <location>
        <begin position="12"/>
        <end position="119"/>
    </location>
</feature>
<dbReference type="PANTHER" id="PTHR43081">
    <property type="entry name" value="ADENYLATE CYCLASE, TERMINAL-DIFFERENTIATION SPECIFIC-RELATED"/>
    <property type="match status" value="1"/>
</dbReference>
<dbReference type="Gene3D" id="3.40.50.10610">
    <property type="entry name" value="ABC-type transport auxiliary lipoprotein component"/>
    <property type="match status" value="1"/>
</dbReference>
<dbReference type="Gene3D" id="3.30.70.1230">
    <property type="entry name" value="Nucleotide cyclase"/>
    <property type="match status" value="1"/>
</dbReference>
<dbReference type="CDD" id="cd07302">
    <property type="entry name" value="CHD"/>
    <property type="match status" value="1"/>
</dbReference>
<gene>
    <name evidence="3" type="ORF">METZ01_LOCUS112385</name>
</gene>